<dbReference type="PROSITE" id="PS50213">
    <property type="entry name" value="FAS1"/>
    <property type="match status" value="3"/>
</dbReference>
<dbReference type="SMART" id="SM00554">
    <property type="entry name" value="FAS1"/>
    <property type="match status" value="2"/>
</dbReference>
<keyword evidence="5" id="KW-1185">Reference proteome</keyword>
<feature type="transmembrane region" description="Helical" evidence="2">
    <location>
        <begin position="1043"/>
        <end position="1068"/>
    </location>
</feature>
<comment type="caution">
    <text evidence="4">The sequence shown here is derived from an EMBL/GenBank/DDBJ whole genome shotgun (WGS) entry which is preliminary data.</text>
</comment>
<dbReference type="InterPro" id="IPR050904">
    <property type="entry name" value="Adhesion/Biosynth-related"/>
</dbReference>
<accession>A0A9W8A5L1</accession>
<evidence type="ECO:0000259" key="3">
    <source>
        <dbReference type="PROSITE" id="PS50213"/>
    </source>
</evidence>
<feature type="compositionally biased region" description="Acidic residues" evidence="1">
    <location>
        <begin position="517"/>
        <end position="526"/>
    </location>
</feature>
<feature type="domain" description="FAS1" evidence="3">
    <location>
        <begin position="642"/>
        <end position="808"/>
    </location>
</feature>
<dbReference type="GO" id="GO:0005615">
    <property type="term" value="C:extracellular space"/>
    <property type="evidence" value="ECO:0007669"/>
    <property type="project" value="TreeGrafter"/>
</dbReference>
<dbReference type="Gene3D" id="2.30.180.10">
    <property type="entry name" value="FAS1 domain"/>
    <property type="match status" value="4"/>
</dbReference>
<dbReference type="PANTHER" id="PTHR10900">
    <property type="entry name" value="PERIOSTIN-RELATED"/>
    <property type="match status" value="1"/>
</dbReference>
<protein>
    <recommendedName>
        <fullName evidence="3">FAS1 domain-containing protein</fullName>
    </recommendedName>
</protein>
<dbReference type="InterPro" id="IPR036378">
    <property type="entry name" value="FAS1_dom_sf"/>
</dbReference>
<keyword evidence="2" id="KW-1133">Transmembrane helix</keyword>
<sequence length="1080" mass="119176">QYSSPTGTTNTENLDTTRLGPPKEINTIGVLQEADDKAGAKTRTTFIDVLSQHSEFTRLIGLLQRLQLILPLNSLQNVTFFAPTNQAIEEYEKSLMTLVHARGWGWHWPWWPGGGNDKPTSSDGDGGEPEDPLPQTGLEYHGITDIQMWYHIVIDGIYYRHSMIEGLVVQTGSLWRPYTNSTNSTFDTGRSGVYLHVAGTREPFGTDRIVVGNGARVLKSDLNCTSGVIHMVDKVLTLPPSIRHILASKKLYPGLTTNGDPTSEEPIESFSYMLQLLKLSGWDKQVLGASFMEMGFYDIDPPLPKLPSDNDTLTSTFTLFAVSDRGFEQQFSPIERAYLFRGLLNAGNFASIRQMVLNDIHAVAGNHIINGSLSINRLGRQNRNETTFKVKTFNGQELVLKLPRGEGGNLTAATQASVAGVPIVYADSLAYDVKGEIDSSTNADMLPVSVGVVHMVEKPLVPATLEMTPYKYLVGVNATKFIHLFESVGLKNIIDGSEPQREQTLLVPTNRAMDQAFPEESEDDSGDISKGDGTSESQEKDMGVFEGDPIKNAHKHWALYHVIRGQYDIEDMKDGLLLKSELTLSSMRFHPQVVKVSNNDNSHHESHAQRLIFNDNAASVLPDPVKIGNTTIYLISGPMPPPSPVIPSLISDLTQALFVAAMGASGTADEISAQKGVTVLVPGNDQFAALGLLWSYLSLPNDREAREDLSRVIKSHVLKGLVYSNSFDELDTDMISSPTLNGDIMVRLTRLEDGSVRATAVDKDSGKGEREDASLSISIGKDESESKPVVLQDGLLQSGVSHRIEEGVLVPPNVHITTKKLLKGMKADSYLGLLEHFGLLGVLDNTLGKEEVLARASGDPKDQPTAAGYSLLVPNDKAWWDIPAYREFVRRQHEEFIPSLEMQSVNEDADNPWRNKSQAALELYLNQTIRLHVIPIYNHKGSDGKGDPTIPTFKLSDRQHYPTLLGDIEILVHEYSQGKFSLQLYDPLISTFPNSPFRIPPYLFLATIMRGSNCETGGVFELDVVLPVPDTLPDSAKHGWRSVLWSGLVWVLSIGLTAALASTFGYWLHQWRRQDGYEPL</sequence>
<reference evidence="4" key="1">
    <citation type="submission" date="2022-07" db="EMBL/GenBank/DDBJ databases">
        <title>Phylogenomic reconstructions and comparative analyses of Kickxellomycotina fungi.</title>
        <authorList>
            <person name="Reynolds N.K."/>
            <person name="Stajich J.E."/>
            <person name="Barry K."/>
            <person name="Grigoriev I.V."/>
            <person name="Crous P."/>
            <person name="Smith M.E."/>
        </authorList>
    </citation>
    <scope>NUCLEOTIDE SEQUENCE</scope>
    <source>
        <strain evidence="4">NBRC 100468</strain>
    </source>
</reference>
<dbReference type="SUPFAM" id="SSF82153">
    <property type="entry name" value="FAS1 domain"/>
    <property type="match status" value="3"/>
</dbReference>
<name>A0A9W8A5L1_9FUNG</name>
<dbReference type="OrthoDB" id="14252at2759"/>
<proteinExistence type="predicted"/>
<evidence type="ECO:0000313" key="5">
    <source>
        <dbReference type="Proteomes" id="UP001150538"/>
    </source>
</evidence>
<dbReference type="InterPro" id="IPR000782">
    <property type="entry name" value="FAS1_domain"/>
</dbReference>
<feature type="domain" description="FAS1" evidence="3">
    <location>
        <begin position="43"/>
        <end position="236"/>
    </location>
</feature>
<feature type="region of interest" description="Disordered" evidence="1">
    <location>
        <begin position="512"/>
        <end position="542"/>
    </location>
</feature>
<organism evidence="4 5">
    <name type="scientific">Mycoemilia scoparia</name>
    <dbReference type="NCBI Taxonomy" id="417184"/>
    <lineage>
        <taxon>Eukaryota</taxon>
        <taxon>Fungi</taxon>
        <taxon>Fungi incertae sedis</taxon>
        <taxon>Zoopagomycota</taxon>
        <taxon>Kickxellomycotina</taxon>
        <taxon>Kickxellomycetes</taxon>
        <taxon>Kickxellales</taxon>
        <taxon>Kickxellaceae</taxon>
        <taxon>Mycoemilia</taxon>
    </lineage>
</organism>
<evidence type="ECO:0000313" key="4">
    <source>
        <dbReference type="EMBL" id="KAJ1917887.1"/>
    </source>
</evidence>
<feature type="region of interest" description="Disordered" evidence="1">
    <location>
        <begin position="115"/>
        <end position="137"/>
    </location>
</feature>
<keyword evidence="2" id="KW-0812">Transmembrane</keyword>
<evidence type="ECO:0000256" key="2">
    <source>
        <dbReference type="SAM" id="Phobius"/>
    </source>
</evidence>
<feature type="compositionally biased region" description="Low complexity" evidence="1">
    <location>
        <begin position="1"/>
        <end position="17"/>
    </location>
</feature>
<dbReference type="PANTHER" id="PTHR10900:SF77">
    <property type="entry name" value="FI19380P1"/>
    <property type="match status" value="1"/>
</dbReference>
<gene>
    <name evidence="4" type="ORF">H4219_002931</name>
</gene>
<feature type="region of interest" description="Disordered" evidence="1">
    <location>
        <begin position="1"/>
        <end position="23"/>
    </location>
</feature>
<feature type="non-terminal residue" evidence="4">
    <location>
        <position position="1"/>
    </location>
</feature>
<feature type="domain" description="FAS1" evidence="3">
    <location>
        <begin position="465"/>
        <end position="639"/>
    </location>
</feature>
<dbReference type="EMBL" id="JANBPU010000059">
    <property type="protein sequence ID" value="KAJ1917887.1"/>
    <property type="molecule type" value="Genomic_DNA"/>
</dbReference>
<dbReference type="Proteomes" id="UP001150538">
    <property type="component" value="Unassembled WGS sequence"/>
</dbReference>
<keyword evidence="2" id="KW-0472">Membrane</keyword>
<evidence type="ECO:0000256" key="1">
    <source>
        <dbReference type="SAM" id="MobiDB-lite"/>
    </source>
</evidence>
<dbReference type="AlphaFoldDB" id="A0A9W8A5L1"/>
<dbReference type="Pfam" id="PF02469">
    <property type="entry name" value="Fasciclin"/>
    <property type="match status" value="2"/>
</dbReference>